<dbReference type="EMBL" id="CAJOBJ010004249">
    <property type="protein sequence ID" value="CAF3994197.1"/>
    <property type="molecule type" value="Genomic_DNA"/>
</dbReference>
<dbReference type="SUPFAM" id="SSF51230">
    <property type="entry name" value="Single hybrid motif"/>
    <property type="match status" value="1"/>
</dbReference>
<organism evidence="2 6">
    <name type="scientific">Rotaria magnacalcarata</name>
    <dbReference type="NCBI Taxonomy" id="392030"/>
    <lineage>
        <taxon>Eukaryota</taxon>
        <taxon>Metazoa</taxon>
        <taxon>Spiralia</taxon>
        <taxon>Gnathifera</taxon>
        <taxon>Rotifera</taxon>
        <taxon>Eurotatoria</taxon>
        <taxon>Bdelloidea</taxon>
        <taxon>Philodinida</taxon>
        <taxon>Philodinidae</taxon>
        <taxon>Rotaria</taxon>
    </lineage>
</organism>
<dbReference type="Proteomes" id="UP000681967">
    <property type="component" value="Unassembled WGS sequence"/>
</dbReference>
<dbReference type="InterPro" id="IPR011053">
    <property type="entry name" value="Single_hybrid_motif"/>
</dbReference>
<evidence type="ECO:0000313" key="6">
    <source>
        <dbReference type="Proteomes" id="UP000663834"/>
    </source>
</evidence>
<dbReference type="EMBL" id="CAJNOV010017338">
    <property type="protein sequence ID" value="CAF1606311.1"/>
    <property type="molecule type" value="Genomic_DNA"/>
</dbReference>
<dbReference type="GO" id="GO:0003785">
    <property type="term" value="F:actin monomer binding"/>
    <property type="evidence" value="ECO:0007669"/>
    <property type="project" value="TreeGrafter"/>
</dbReference>
<dbReference type="GO" id="GO:0051489">
    <property type="term" value="P:regulation of filopodium assembly"/>
    <property type="evidence" value="ECO:0007669"/>
    <property type="project" value="TreeGrafter"/>
</dbReference>
<evidence type="ECO:0000313" key="2">
    <source>
        <dbReference type="EMBL" id="CAF1651230.1"/>
    </source>
</evidence>
<dbReference type="GO" id="GO:0030833">
    <property type="term" value="P:regulation of actin filament polymerization"/>
    <property type="evidence" value="ECO:0007669"/>
    <property type="project" value="TreeGrafter"/>
</dbReference>
<dbReference type="PANTHER" id="PTHR13651">
    <property type="entry name" value="PROTEIN ABITRAM"/>
    <property type="match status" value="1"/>
</dbReference>
<evidence type="ECO:0000313" key="5">
    <source>
        <dbReference type="EMBL" id="CAF3994197.1"/>
    </source>
</evidence>
<dbReference type="GO" id="GO:0030425">
    <property type="term" value="C:dendrite"/>
    <property type="evidence" value="ECO:0007669"/>
    <property type="project" value="TreeGrafter"/>
</dbReference>
<comment type="caution">
    <text evidence="2">The sequence shown here is derived from an EMBL/GenBank/DDBJ whole genome shotgun (WGS) entry which is preliminary data.</text>
</comment>
<dbReference type="EMBL" id="CAJNOW010016613">
    <property type="protein sequence ID" value="CAF1651230.1"/>
    <property type="molecule type" value="Genomic_DNA"/>
</dbReference>
<dbReference type="InterPro" id="IPR039169">
    <property type="entry name" value="Abitram"/>
</dbReference>
<reference evidence="2" key="1">
    <citation type="submission" date="2021-02" db="EMBL/GenBank/DDBJ databases">
        <authorList>
            <person name="Nowell W R."/>
        </authorList>
    </citation>
    <scope>NUCLEOTIDE SEQUENCE</scope>
</reference>
<dbReference type="PANTHER" id="PTHR13651:SF0">
    <property type="entry name" value="PROTEIN ABITRAM"/>
    <property type="match status" value="1"/>
</dbReference>
<proteinExistence type="predicted"/>
<dbReference type="Proteomes" id="UP000681720">
    <property type="component" value="Unassembled WGS sequence"/>
</dbReference>
<dbReference type="GO" id="GO:0051015">
    <property type="term" value="F:actin filament binding"/>
    <property type="evidence" value="ECO:0007669"/>
    <property type="project" value="TreeGrafter"/>
</dbReference>
<dbReference type="GO" id="GO:0032433">
    <property type="term" value="C:filopodium tip"/>
    <property type="evidence" value="ECO:0007669"/>
    <property type="project" value="TreeGrafter"/>
</dbReference>
<evidence type="ECO:0000313" key="1">
    <source>
        <dbReference type="EMBL" id="CAF1606311.1"/>
    </source>
</evidence>
<evidence type="ECO:0008006" key="7">
    <source>
        <dbReference type="Google" id="ProtNLM"/>
    </source>
</evidence>
<dbReference type="Proteomes" id="UP000663855">
    <property type="component" value="Unassembled WGS sequence"/>
</dbReference>
<evidence type="ECO:0000313" key="4">
    <source>
        <dbReference type="EMBL" id="CAF3841389.1"/>
    </source>
</evidence>
<evidence type="ECO:0000313" key="3">
    <source>
        <dbReference type="EMBL" id="CAF1651248.1"/>
    </source>
</evidence>
<dbReference type="Proteomes" id="UP000663834">
    <property type="component" value="Unassembled WGS sequence"/>
</dbReference>
<dbReference type="OrthoDB" id="48130at2759"/>
<name>A0A816EDD5_9BILA</name>
<dbReference type="GO" id="GO:0030027">
    <property type="term" value="C:lamellipodium"/>
    <property type="evidence" value="ECO:0007669"/>
    <property type="project" value="TreeGrafter"/>
</dbReference>
<protein>
    <recommendedName>
        <fullName evidence="7">Actin-binding transcription modulator</fullName>
    </recommendedName>
</protein>
<dbReference type="GO" id="GO:0005634">
    <property type="term" value="C:nucleus"/>
    <property type="evidence" value="ECO:0007669"/>
    <property type="project" value="TreeGrafter"/>
</dbReference>
<gene>
    <name evidence="4" type="ORF">BYL167_LOCUS5303</name>
    <name evidence="1" type="ORF">CJN711_LOCUS35930</name>
    <name evidence="5" type="ORF">GIL414_LOCUS11382</name>
    <name evidence="2" type="ORF">KQP761_LOCUS30017</name>
    <name evidence="3" type="ORF">KQP761_LOCUS30023</name>
</gene>
<dbReference type="AlphaFoldDB" id="A0A816EDD5"/>
<dbReference type="EMBL" id="CAJOBH010001200">
    <property type="protein sequence ID" value="CAF3841389.1"/>
    <property type="molecule type" value="Genomic_DNA"/>
</dbReference>
<dbReference type="GO" id="GO:0048813">
    <property type="term" value="P:dendrite morphogenesis"/>
    <property type="evidence" value="ECO:0007669"/>
    <property type="project" value="TreeGrafter"/>
</dbReference>
<accession>A0A816EDD5</accession>
<sequence length="169" mass="19330">MALAKRIKYPSVIERYYTKYYRTNVHNETNNDTLVLVHSNRVCVLMLSERHPILEKSFVINSIESLANINQSMSGKSKRGADYVQPNKLLYRIKCENNENFTICASIKGRLVELNDNIIKTPELLQRKAQGEGYLAILIPSLIDGENNLKVLTTEQDYILSKQSSQIIP</sequence>
<dbReference type="Gene3D" id="2.40.50.100">
    <property type="match status" value="1"/>
</dbReference>
<dbReference type="EMBL" id="CAJNOW010016613">
    <property type="protein sequence ID" value="CAF1651248.1"/>
    <property type="molecule type" value="Genomic_DNA"/>
</dbReference>